<dbReference type="RefSeq" id="WP_063113289.1">
    <property type="nucleotide sequence ID" value="NZ_AP024124.1"/>
</dbReference>
<proteinExistence type="predicted"/>
<accession>A0A8S7BML5</accession>
<dbReference type="Proteomes" id="UP000523388">
    <property type="component" value="Unassembled WGS sequence"/>
</dbReference>
<gene>
    <name evidence="1" type="ORF">C1Q91_005227</name>
</gene>
<evidence type="ECO:0000313" key="1">
    <source>
        <dbReference type="EMBL" id="EFA9848682.1"/>
    </source>
</evidence>
<dbReference type="NCBIfam" id="TIGR03475">
    <property type="entry name" value="tap_IncFII_lead"/>
    <property type="match status" value="1"/>
</dbReference>
<protein>
    <submittedName>
        <fullName evidence="1">RepA leader peptide Tap</fullName>
    </submittedName>
</protein>
<name>A0A8S7BML5_ECOLX</name>
<organism evidence="1 2">
    <name type="scientific">Escherichia coli</name>
    <dbReference type="NCBI Taxonomy" id="562"/>
    <lineage>
        <taxon>Bacteria</taxon>
        <taxon>Pseudomonadati</taxon>
        <taxon>Pseudomonadota</taxon>
        <taxon>Gammaproteobacteria</taxon>
        <taxon>Enterobacterales</taxon>
        <taxon>Enterobacteriaceae</taxon>
        <taxon>Escherichia</taxon>
    </lineage>
</organism>
<sequence length="25" mass="2846">MPGKVQDFFFLCSLLLRIVSAGWCD</sequence>
<dbReference type="Pfam" id="PF08048">
    <property type="entry name" value="RepA1_leader"/>
    <property type="match status" value="1"/>
</dbReference>
<comment type="caution">
    <text evidence="1">The sequence shown here is derived from an EMBL/GenBank/DDBJ whole genome shotgun (WGS) entry which is preliminary data.</text>
</comment>
<evidence type="ECO:0000313" key="2">
    <source>
        <dbReference type="Proteomes" id="UP000523388"/>
    </source>
</evidence>
<reference evidence="1 2" key="1">
    <citation type="submission" date="2018-08" db="EMBL/GenBank/DDBJ databases">
        <authorList>
            <consortium name="GenomeTrakr network: Whole genome sequencing for foodborne pathogen traceback"/>
        </authorList>
    </citation>
    <scope>NUCLEOTIDE SEQUENCE [LARGE SCALE GENOMIC DNA]</scope>
    <source>
        <strain evidence="1 2">AZ-TG102963</strain>
    </source>
</reference>
<dbReference type="AlphaFoldDB" id="A0A8S7BML5"/>
<dbReference type="InterPro" id="IPR012605">
    <property type="entry name" value="RepA1_leader_peptide_Tap"/>
</dbReference>
<dbReference type="EMBL" id="AASCJS010000071">
    <property type="protein sequence ID" value="EFA9848682.1"/>
    <property type="molecule type" value="Genomic_DNA"/>
</dbReference>